<dbReference type="Proteomes" id="UP000324897">
    <property type="component" value="Unassembled WGS sequence"/>
</dbReference>
<dbReference type="InterPro" id="IPR055414">
    <property type="entry name" value="LRR_R13L4/SHOC2-like"/>
</dbReference>
<protein>
    <recommendedName>
        <fullName evidence="13">AAA+ ATPase domain-containing protein</fullName>
    </recommendedName>
</protein>
<dbReference type="InterPro" id="IPR036388">
    <property type="entry name" value="WH-like_DNA-bd_sf"/>
</dbReference>
<dbReference type="PANTHER" id="PTHR23155:SF1181">
    <property type="entry name" value="OS08G0170200 PROTEIN"/>
    <property type="match status" value="1"/>
</dbReference>
<dbReference type="CDD" id="cd14798">
    <property type="entry name" value="RX-CC_like"/>
    <property type="match status" value="1"/>
</dbReference>
<dbReference type="InterPro" id="IPR032675">
    <property type="entry name" value="LRR_dom_sf"/>
</dbReference>
<dbReference type="Pfam" id="PF23598">
    <property type="entry name" value="LRR_14"/>
    <property type="match status" value="1"/>
</dbReference>
<feature type="domain" description="NB-ARC" evidence="7">
    <location>
        <begin position="199"/>
        <end position="368"/>
    </location>
</feature>
<dbReference type="Pfam" id="PF00931">
    <property type="entry name" value="NB-ARC"/>
    <property type="match status" value="1"/>
</dbReference>
<dbReference type="InterPro" id="IPR041118">
    <property type="entry name" value="Rx_N"/>
</dbReference>
<dbReference type="Gene3D" id="3.80.10.10">
    <property type="entry name" value="Ribonuclease Inhibitor"/>
    <property type="match status" value="1"/>
</dbReference>
<evidence type="ECO:0000256" key="6">
    <source>
        <dbReference type="ARBA" id="ARBA00023054"/>
    </source>
</evidence>
<evidence type="ECO:0000256" key="1">
    <source>
        <dbReference type="ARBA" id="ARBA00008894"/>
    </source>
</evidence>
<evidence type="ECO:0000256" key="4">
    <source>
        <dbReference type="ARBA" id="ARBA00022741"/>
    </source>
</evidence>
<evidence type="ECO:0000313" key="11">
    <source>
        <dbReference type="EMBL" id="TVU35560.1"/>
    </source>
</evidence>
<dbReference type="FunFam" id="1.10.10.10:FF:000322">
    <property type="entry name" value="Probable disease resistance protein At1g63360"/>
    <property type="match status" value="1"/>
</dbReference>
<dbReference type="GO" id="GO:0042742">
    <property type="term" value="P:defense response to bacterium"/>
    <property type="evidence" value="ECO:0007669"/>
    <property type="project" value="UniProtKB-ARBA"/>
</dbReference>
<dbReference type="InterPro" id="IPR027417">
    <property type="entry name" value="P-loop_NTPase"/>
</dbReference>
<dbReference type="GO" id="GO:0002758">
    <property type="term" value="P:innate immune response-activating signaling pathway"/>
    <property type="evidence" value="ECO:0007669"/>
    <property type="project" value="UniProtKB-ARBA"/>
</dbReference>
<dbReference type="Gene3D" id="1.10.10.10">
    <property type="entry name" value="Winged helix-like DNA-binding domain superfamily/Winged helix DNA-binding domain"/>
    <property type="match status" value="1"/>
</dbReference>
<dbReference type="InterPro" id="IPR058922">
    <property type="entry name" value="WHD_DRP"/>
</dbReference>
<evidence type="ECO:0000259" key="10">
    <source>
        <dbReference type="Pfam" id="PF23598"/>
    </source>
</evidence>
<dbReference type="EMBL" id="RWGY01000009">
    <property type="protein sequence ID" value="TVU35560.1"/>
    <property type="molecule type" value="Genomic_DNA"/>
</dbReference>
<keyword evidence="6" id="KW-0175">Coiled coil</keyword>
<dbReference type="GO" id="GO:0009626">
    <property type="term" value="P:plant-type hypersensitive response"/>
    <property type="evidence" value="ECO:0007669"/>
    <property type="project" value="UniProtKB-ARBA"/>
</dbReference>
<keyword evidence="5" id="KW-0611">Plant defense</keyword>
<evidence type="ECO:0000256" key="2">
    <source>
        <dbReference type="ARBA" id="ARBA00022614"/>
    </source>
</evidence>
<feature type="domain" description="Disease resistance N-terminal" evidence="8">
    <location>
        <begin position="31"/>
        <end position="121"/>
    </location>
</feature>
<gene>
    <name evidence="11" type="ORF">EJB05_17456</name>
</gene>
<dbReference type="Gene3D" id="3.40.50.300">
    <property type="entry name" value="P-loop containing nucleotide triphosphate hydrolases"/>
    <property type="match status" value="1"/>
</dbReference>
<reference evidence="11 12" key="1">
    <citation type="journal article" date="2019" name="Sci. Rep.">
        <title>A high-quality genome of Eragrostis curvula grass provides insights into Poaceae evolution and supports new strategies to enhance forage quality.</title>
        <authorList>
            <person name="Carballo J."/>
            <person name="Santos B.A.C.M."/>
            <person name="Zappacosta D."/>
            <person name="Garbus I."/>
            <person name="Selva J.P."/>
            <person name="Gallo C.A."/>
            <person name="Diaz A."/>
            <person name="Albertini E."/>
            <person name="Caccamo M."/>
            <person name="Echenique V."/>
        </authorList>
    </citation>
    <scope>NUCLEOTIDE SEQUENCE [LARGE SCALE GENOMIC DNA]</scope>
    <source>
        <strain evidence="12">cv. Victoria</strain>
        <tissue evidence="11">Leaf</tissue>
    </source>
</reference>
<evidence type="ECO:0000256" key="5">
    <source>
        <dbReference type="ARBA" id="ARBA00022821"/>
    </source>
</evidence>
<dbReference type="InterPro" id="IPR002182">
    <property type="entry name" value="NB-ARC"/>
</dbReference>
<keyword evidence="12" id="KW-1185">Reference proteome</keyword>
<name>A0A5J9VKH0_9POAL</name>
<feature type="domain" description="Disease resistance R13L4/SHOC-2-like LRR" evidence="10">
    <location>
        <begin position="580"/>
        <end position="926"/>
    </location>
</feature>
<dbReference type="OrthoDB" id="692047at2759"/>
<evidence type="ECO:0008006" key="13">
    <source>
        <dbReference type="Google" id="ProtNLM"/>
    </source>
</evidence>
<organism evidence="11 12">
    <name type="scientific">Eragrostis curvula</name>
    <name type="common">weeping love grass</name>
    <dbReference type="NCBI Taxonomy" id="38414"/>
    <lineage>
        <taxon>Eukaryota</taxon>
        <taxon>Viridiplantae</taxon>
        <taxon>Streptophyta</taxon>
        <taxon>Embryophyta</taxon>
        <taxon>Tracheophyta</taxon>
        <taxon>Spermatophyta</taxon>
        <taxon>Magnoliopsida</taxon>
        <taxon>Liliopsida</taxon>
        <taxon>Poales</taxon>
        <taxon>Poaceae</taxon>
        <taxon>PACMAD clade</taxon>
        <taxon>Chloridoideae</taxon>
        <taxon>Eragrostideae</taxon>
        <taxon>Eragrostidinae</taxon>
        <taxon>Eragrostis</taxon>
    </lineage>
</organism>
<dbReference type="AlphaFoldDB" id="A0A5J9VKH0"/>
<evidence type="ECO:0000259" key="8">
    <source>
        <dbReference type="Pfam" id="PF18052"/>
    </source>
</evidence>
<comment type="similarity">
    <text evidence="1">Belongs to the disease resistance NB-LRR family.</text>
</comment>
<dbReference type="Pfam" id="PF18052">
    <property type="entry name" value="Rx_N"/>
    <property type="match status" value="1"/>
</dbReference>
<dbReference type="InterPro" id="IPR038005">
    <property type="entry name" value="RX-like_CC"/>
</dbReference>
<feature type="non-terminal residue" evidence="11">
    <location>
        <position position="1"/>
    </location>
</feature>
<dbReference type="GO" id="GO:0043531">
    <property type="term" value="F:ADP binding"/>
    <property type="evidence" value="ECO:0007669"/>
    <property type="project" value="InterPro"/>
</dbReference>
<dbReference type="InterPro" id="IPR044974">
    <property type="entry name" value="Disease_R_plants"/>
</dbReference>
<evidence type="ECO:0000259" key="9">
    <source>
        <dbReference type="Pfam" id="PF23559"/>
    </source>
</evidence>
<dbReference type="FunFam" id="3.40.50.300:FF:001091">
    <property type="entry name" value="Probable disease resistance protein At1g61300"/>
    <property type="match status" value="1"/>
</dbReference>
<dbReference type="SUPFAM" id="SSF52540">
    <property type="entry name" value="P-loop containing nucleoside triphosphate hydrolases"/>
    <property type="match status" value="1"/>
</dbReference>
<dbReference type="Pfam" id="PF23559">
    <property type="entry name" value="WHD_DRP"/>
    <property type="match status" value="1"/>
</dbReference>
<evidence type="ECO:0000313" key="12">
    <source>
        <dbReference type="Proteomes" id="UP000324897"/>
    </source>
</evidence>
<comment type="caution">
    <text evidence="11">The sequence shown here is derived from an EMBL/GenBank/DDBJ whole genome shotgun (WGS) entry which is preliminary data.</text>
</comment>
<evidence type="ECO:0000259" key="7">
    <source>
        <dbReference type="Pfam" id="PF00931"/>
    </source>
</evidence>
<dbReference type="SUPFAM" id="SSF52047">
    <property type="entry name" value="RNI-like"/>
    <property type="match status" value="1"/>
</dbReference>
<dbReference type="Gramene" id="TVU35560">
    <property type="protein sequence ID" value="TVU35560"/>
    <property type="gene ID" value="EJB05_17456"/>
</dbReference>
<evidence type="ECO:0000256" key="3">
    <source>
        <dbReference type="ARBA" id="ARBA00022737"/>
    </source>
</evidence>
<dbReference type="PRINTS" id="PR00364">
    <property type="entry name" value="DISEASERSIST"/>
</dbReference>
<accession>A0A5J9VKH0</accession>
<feature type="domain" description="Disease resistance protein winged helix" evidence="9">
    <location>
        <begin position="444"/>
        <end position="517"/>
    </location>
</feature>
<keyword evidence="4" id="KW-0547">Nucleotide-binding</keyword>
<dbReference type="Gene3D" id="1.10.8.430">
    <property type="entry name" value="Helical domain of apoptotic protease-activating factors"/>
    <property type="match status" value="1"/>
</dbReference>
<sequence>MSSYDGGQRSSIKEARAWRVIEVSMELAVGAMGTLAPKLADLLQDELVAQMGLRREVECLCRELPMMDAALVEVSQVPPGQLSETDKLWAEQVRELSYDMEDAVDAFMVRVDRREPANATDANIFKKIIRKTKATLKKVKDRHQISDKIKDIKGLSKELSELRAKYTFSSAAHAVKTVDIDPRVVNLYENKGKGLVGIEKATEELLQMLINPDGQKSLKIVSIVGSGGLGKTTLAQVVHEHLKAQPFDCCAFVSVGRNPNITNIFREMLEKLGIMYSSNMTSWSVERFCEVLHEFLHGKRYNIVVDDVWDEKVWKVISCALPDSNCGSKVIMTTRNSQVSTKTNVVYNMKPLPHDKSKELFCKRTSSKNGDNQLVDNIIDKCDGIPLAIIAMASLLVDRRLEDWETVYESITSGFEGDNTRTILLYSYYDLPSNLKPCLLYLSMYPEDIFIEKYTLIWRWIAEGFVHPQKDGHSSLFEVGERYFNELLNRSMIQPAEDERVGIIDGCRVHDILLDLIRDLSTKENFVTILDGEQLVSSEGVIRKKQVGLHGFERKVRRLFIQSSRMVHIREGTIGTTEVVRSFHSTNCWFEVPLLSSFQACRVLVVDTRIGDHKHLVRLVHLRYLELDCDRNQGILKEIGNLKSLQTLVLRGIDLITKLPSTVFELTRLICLRASAFNNLHLPTDFDRMGNLVCLEELELRIRENADDFVVVLGKLTRLRVLKLWFSCKLNETSYKALMLSLNNLQEIRELKLLSSLVTSYKAMSTWEHWKPPRWLWSLEADLILNPQLMDPSLFQCIRYVHLKMDITTEVGMGKLALLPELLYLKLTGLETYDQRIFIGADGFENLRVCATDTKFYFLPGAMPRLESLSFGVRPGDDLDFNLAVLLSLKKVTIKVSCYRYFRGHVEETEALVRREVEDHPNRPTLQINRGAEVSMITDRQIKPDEVVYVLLKARDTVGWLHADNVIIQFCPWLLEITYDIDCERSTLSVVNGIEECLRYIAAYHPKRPKLIINRINEDKMLDDDR</sequence>
<dbReference type="InterPro" id="IPR042197">
    <property type="entry name" value="Apaf_helical"/>
</dbReference>
<dbReference type="PANTHER" id="PTHR23155">
    <property type="entry name" value="DISEASE RESISTANCE PROTEIN RP"/>
    <property type="match status" value="1"/>
</dbReference>
<proteinExistence type="inferred from homology"/>
<dbReference type="Gene3D" id="1.20.5.4130">
    <property type="match status" value="1"/>
</dbReference>
<keyword evidence="2" id="KW-0433">Leucine-rich repeat</keyword>
<keyword evidence="3" id="KW-0677">Repeat</keyword>